<keyword evidence="2" id="KW-1185">Reference proteome</keyword>
<evidence type="ECO:0000313" key="1">
    <source>
        <dbReference type="EMBL" id="GFR38593.1"/>
    </source>
</evidence>
<comment type="caution">
    <text evidence="1">The sequence shown here is derived from an EMBL/GenBank/DDBJ whole genome shotgun (WGS) entry which is preliminary data.</text>
</comment>
<reference evidence="1" key="2">
    <citation type="journal article" date="2021" name="Data Brief">
        <title>Draft genome sequence data of the facultative, thermophilic, xylanolytic bacterium Paenibacillus sp. strain DA-C8.</title>
        <authorList>
            <person name="Chhe C."/>
            <person name="Uke A."/>
            <person name="Baramee S."/>
            <person name="Ungkulpasvich U."/>
            <person name="Tachaapaikoon C."/>
            <person name="Pason P."/>
            <person name="Waeonukul R."/>
            <person name="Ratanakhanokchai K."/>
            <person name="Kosugi A."/>
        </authorList>
    </citation>
    <scope>NUCLEOTIDE SEQUENCE</scope>
    <source>
        <strain evidence="1">DA-C8</strain>
    </source>
</reference>
<reference evidence="1" key="1">
    <citation type="submission" date="2020-08" db="EMBL/GenBank/DDBJ databases">
        <authorList>
            <person name="Uke A."/>
            <person name="Chhe C."/>
            <person name="Baramee S."/>
            <person name="Kosugi A."/>
        </authorList>
    </citation>
    <scope>NUCLEOTIDE SEQUENCE</scope>
    <source>
        <strain evidence="1">DA-C8</strain>
    </source>
</reference>
<dbReference type="EMBL" id="BMAQ01000021">
    <property type="protein sequence ID" value="GFR38593.1"/>
    <property type="molecule type" value="Genomic_DNA"/>
</dbReference>
<sequence length="59" mass="6581">MSAKKNKASKGAGRAAANEGSINIVQNRYIDGSFRDNEPVIRDDADEWLVHLNSYEEKT</sequence>
<dbReference type="Proteomes" id="UP000654993">
    <property type="component" value="Unassembled WGS sequence"/>
</dbReference>
<name>A0A916QFQ3_9BACL</name>
<evidence type="ECO:0000313" key="2">
    <source>
        <dbReference type="Proteomes" id="UP000654993"/>
    </source>
</evidence>
<dbReference type="RefSeq" id="WP_200966830.1">
    <property type="nucleotide sequence ID" value="NZ_BMAQ01000021.1"/>
</dbReference>
<dbReference type="AlphaFoldDB" id="A0A916QFQ3"/>
<organism evidence="1 2">
    <name type="scientific">Insulibacter thermoxylanivorax</name>
    <dbReference type="NCBI Taxonomy" id="2749268"/>
    <lineage>
        <taxon>Bacteria</taxon>
        <taxon>Bacillati</taxon>
        <taxon>Bacillota</taxon>
        <taxon>Bacilli</taxon>
        <taxon>Bacillales</taxon>
        <taxon>Paenibacillaceae</taxon>
        <taxon>Insulibacter</taxon>
    </lineage>
</organism>
<proteinExistence type="predicted"/>
<gene>
    <name evidence="1" type="ORF">PRECH8_18890</name>
</gene>
<protein>
    <submittedName>
        <fullName evidence="1">Uncharacterized protein</fullName>
    </submittedName>
</protein>
<accession>A0A916QFQ3</accession>